<name>A0AAW6LAB9_RHOSG</name>
<gene>
    <name evidence="2" type="ORF">PXH69_03425</name>
</gene>
<organism evidence="2 3">
    <name type="scientific">Rhodococcus qingshengii</name>
    <dbReference type="NCBI Taxonomy" id="334542"/>
    <lineage>
        <taxon>Bacteria</taxon>
        <taxon>Bacillati</taxon>
        <taxon>Actinomycetota</taxon>
        <taxon>Actinomycetes</taxon>
        <taxon>Mycobacteriales</taxon>
        <taxon>Nocardiaceae</taxon>
        <taxon>Rhodococcus</taxon>
        <taxon>Rhodococcus erythropolis group</taxon>
    </lineage>
</organism>
<dbReference type="GO" id="GO:0016853">
    <property type="term" value="F:isomerase activity"/>
    <property type="evidence" value="ECO:0007669"/>
    <property type="project" value="UniProtKB-KW"/>
</dbReference>
<dbReference type="SUPFAM" id="SSF51658">
    <property type="entry name" value="Xylose isomerase-like"/>
    <property type="match status" value="1"/>
</dbReference>
<dbReference type="InterPro" id="IPR036237">
    <property type="entry name" value="Xyl_isomerase-like_sf"/>
</dbReference>
<sequence>MTYQAVQPIEGTALCWGCIPHADLIQLAELARRGGFPEITVHPSQYSIVKSADSRVRERLDDLGVTVGVIDALMTYLPGSARLDEVPPHWRKLMVDLDECLEAAEALHARTLNVAHFLGDPTVKRNALASAVRQVADRAAEVGVRVSLEFIPGTGIPDLGAALDIVRRADHPGVGILFDTWHFLRSGGTPTQLAEVTHGQVFEVQISDRVQPGRHDPYVPMTGRLAPGEGTAPIAEIVRALGVVAPDVVLGVEVFTADIGDPEETVAHLSAATRMFLRSTEFGSPAGIVEPS</sequence>
<dbReference type="Pfam" id="PF01261">
    <property type="entry name" value="AP_endonuc_2"/>
    <property type="match status" value="1"/>
</dbReference>
<dbReference type="AlphaFoldDB" id="A0AAW6LAB9"/>
<accession>A0AAW6LAB9</accession>
<dbReference type="InterPro" id="IPR013022">
    <property type="entry name" value="Xyl_isomerase-like_TIM-brl"/>
</dbReference>
<keyword evidence="2" id="KW-0413">Isomerase</keyword>
<protein>
    <submittedName>
        <fullName evidence="2">Sugar phosphate isomerase/epimerase</fullName>
    </submittedName>
</protein>
<reference evidence="2" key="1">
    <citation type="submission" date="2023-02" db="EMBL/GenBank/DDBJ databases">
        <title>A novel hydrolase synthesized by Rhodococcus erythropolis HQ is responsible for the detoxification of Zearalenone.</title>
        <authorList>
            <person name="Hu J."/>
            <person name="Xu J."/>
        </authorList>
    </citation>
    <scope>NUCLEOTIDE SEQUENCE</scope>
    <source>
        <strain evidence="2">HQ</strain>
    </source>
</reference>
<dbReference type="Proteomes" id="UP001217325">
    <property type="component" value="Unassembled WGS sequence"/>
</dbReference>
<dbReference type="InterPro" id="IPR050312">
    <property type="entry name" value="IolE/XylAMocC-like"/>
</dbReference>
<dbReference type="PANTHER" id="PTHR12110">
    <property type="entry name" value="HYDROXYPYRUVATE ISOMERASE"/>
    <property type="match status" value="1"/>
</dbReference>
<dbReference type="EMBL" id="JARDXE010000002">
    <property type="protein sequence ID" value="MDE8643983.1"/>
    <property type="molecule type" value="Genomic_DNA"/>
</dbReference>
<dbReference type="RefSeq" id="WP_081305372.1">
    <property type="nucleotide sequence ID" value="NZ_CP085042.1"/>
</dbReference>
<evidence type="ECO:0000313" key="2">
    <source>
        <dbReference type="EMBL" id="MDE8643983.1"/>
    </source>
</evidence>
<dbReference type="PANTHER" id="PTHR12110:SF48">
    <property type="entry name" value="BLL3656 PROTEIN"/>
    <property type="match status" value="1"/>
</dbReference>
<evidence type="ECO:0000259" key="1">
    <source>
        <dbReference type="Pfam" id="PF01261"/>
    </source>
</evidence>
<comment type="caution">
    <text evidence="2">The sequence shown here is derived from an EMBL/GenBank/DDBJ whole genome shotgun (WGS) entry which is preliminary data.</text>
</comment>
<proteinExistence type="predicted"/>
<dbReference type="Gene3D" id="3.20.20.150">
    <property type="entry name" value="Divalent-metal-dependent TIM barrel enzymes"/>
    <property type="match status" value="1"/>
</dbReference>
<feature type="domain" description="Xylose isomerase-like TIM barrel" evidence="1">
    <location>
        <begin position="51"/>
        <end position="267"/>
    </location>
</feature>
<evidence type="ECO:0000313" key="3">
    <source>
        <dbReference type="Proteomes" id="UP001217325"/>
    </source>
</evidence>